<dbReference type="EMBL" id="VBRC01000009">
    <property type="protein sequence ID" value="TLK25197.1"/>
    <property type="molecule type" value="Genomic_DNA"/>
</dbReference>
<evidence type="ECO:0000313" key="7">
    <source>
        <dbReference type="Proteomes" id="UP000536909"/>
    </source>
</evidence>
<proteinExistence type="predicted"/>
<keyword evidence="7" id="KW-1185">Reference proteome</keyword>
<keyword evidence="5" id="KW-0255">Endonuclease</keyword>
<feature type="domain" description="Restriction endonuclease type IV Mrr" evidence="2">
    <location>
        <begin position="144"/>
        <end position="260"/>
    </location>
</feature>
<organism evidence="5 6">
    <name type="scientific">Deinococcus metallilatus</name>
    <dbReference type="NCBI Taxonomy" id="1211322"/>
    <lineage>
        <taxon>Bacteria</taxon>
        <taxon>Thermotogati</taxon>
        <taxon>Deinococcota</taxon>
        <taxon>Deinococci</taxon>
        <taxon>Deinococcales</taxon>
        <taxon>Deinococcaceae</taxon>
        <taxon>Deinococcus</taxon>
    </lineage>
</organism>
<evidence type="ECO:0000313" key="6">
    <source>
        <dbReference type="Proteomes" id="UP000308000"/>
    </source>
</evidence>
<dbReference type="SUPFAM" id="SSF52980">
    <property type="entry name" value="Restriction endonuclease-like"/>
    <property type="match status" value="1"/>
</dbReference>
<reference evidence="5 6" key="1">
    <citation type="submission" date="2019-04" db="EMBL/GenBank/DDBJ databases">
        <title>Deinococcus metalilatus MA1002 mutant No.5.</title>
        <authorList>
            <person name="Park W."/>
            <person name="Park C."/>
        </authorList>
    </citation>
    <scope>NUCLEOTIDE SEQUENCE [LARGE SCALE GENOMIC DNA]</scope>
    <source>
        <strain evidence="5 6">MA1002-m5</strain>
    </source>
</reference>
<accession>A0AAJ5JZK2</accession>
<dbReference type="PANTHER" id="PTHR30015">
    <property type="entry name" value="MRR RESTRICTION SYSTEM PROTEIN"/>
    <property type="match status" value="1"/>
</dbReference>
<comment type="caution">
    <text evidence="5">The sequence shown here is derived from an EMBL/GenBank/DDBJ whole genome shotgun (WGS) entry which is preliminary data.</text>
</comment>
<dbReference type="AlphaFoldDB" id="A0AAJ5JZK2"/>
<dbReference type="Proteomes" id="UP000308000">
    <property type="component" value="Unassembled WGS sequence"/>
</dbReference>
<name>A0AAJ5JZK2_9DEIO</name>
<dbReference type="InterPro" id="IPR052906">
    <property type="entry name" value="Type_IV_Methyl-Rstrct_Enzyme"/>
</dbReference>
<dbReference type="Pfam" id="PF14338">
    <property type="entry name" value="Mrr_N"/>
    <property type="match status" value="1"/>
</dbReference>
<dbReference type="InterPro" id="IPR007560">
    <property type="entry name" value="Restrct_endonuc_IV_Mrr"/>
</dbReference>
<feature type="domain" description="Restriction system protein Mrr-like N-terminal" evidence="3">
    <location>
        <begin position="6"/>
        <end position="87"/>
    </location>
</feature>
<dbReference type="GO" id="GO:0009307">
    <property type="term" value="P:DNA restriction-modification system"/>
    <property type="evidence" value="ECO:0007669"/>
    <property type="project" value="InterPro"/>
</dbReference>
<reference evidence="4 7" key="2">
    <citation type="submission" date="2020-08" db="EMBL/GenBank/DDBJ databases">
        <title>Genomic Encyclopedia of Type Strains, Phase IV (KMG-IV): sequencing the most valuable type-strain genomes for metagenomic binning, comparative biology and taxonomic classification.</title>
        <authorList>
            <person name="Goeker M."/>
        </authorList>
    </citation>
    <scope>NUCLEOTIDE SEQUENCE [LARGE SCALE GENOMIC DNA]</scope>
    <source>
        <strain evidence="4 7">DSM 105434</strain>
    </source>
</reference>
<dbReference type="InterPro" id="IPR025745">
    <property type="entry name" value="Mrr-like_N_dom"/>
</dbReference>
<dbReference type="InterPro" id="IPR011335">
    <property type="entry name" value="Restrct_endonuc-II-like"/>
</dbReference>
<sequence length="287" mass="31648">MKGPEFVRYVPAVLDALRELGGSGTPAEVRKRIATALALPNAKLEETMSSGGSRFDNQVAWARFYLAKAGMIDSSKRGIWTLTSKGIHTEFSRTEALELFKHIHSQISEPTEPTPRDSRSGAEPVSDNDIFNSAGHREKLMQIIRNISPGGFERLCQRLLREAGFENVTVTGKSGDGGIDGYGLLRVNPFVTFNVMFQCKRYTGKVSASQVRDFRGAFVGRADKGLMLTTGLFTSDAQKEAARDGVTLIELVDGNKLIDLFEQLELGLKPVRSFEVDTDFFRAFESA</sequence>
<protein>
    <submittedName>
        <fullName evidence="5">Restriction endonuclease</fullName>
    </submittedName>
    <submittedName>
        <fullName evidence="4">Restriction system protein</fullName>
    </submittedName>
</protein>
<evidence type="ECO:0000259" key="2">
    <source>
        <dbReference type="Pfam" id="PF04471"/>
    </source>
</evidence>
<evidence type="ECO:0000256" key="1">
    <source>
        <dbReference type="SAM" id="MobiDB-lite"/>
    </source>
</evidence>
<evidence type="ECO:0000313" key="4">
    <source>
        <dbReference type="EMBL" id="MBB5296319.1"/>
    </source>
</evidence>
<keyword evidence="5" id="KW-0540">Nuclease</keyword>
<dbReference type="Proteomes" id="UP000536909">
    <property type="component" value="Unassembled WGS sequence"/>
</dbReference>
<feature type="region of interest" description="Disordered" evidence="1">
    <location>
        <begin position="105"/>
        <end position="129"/>
    </location>
</feature>
<gene>
    <name evidence="5" type="ORF">FCS05_13620</name>
    <name evidence="4" type="ORF">HNQ10_003166</name>
</gene>
<dbReference type="RefSeq" id="WP_129120373.1">
    <property type="nucleotide sequence ID" value="NZ_BSUI01000009.1"/>
</dbReference>
<evidence type="ECO:0000313" key="5">
    <source>
        <dbReference type="EMBL" id="TLK25197.1"/>
    </source>
</evidence>
<dbReference type="GO" id="GO:0015666">
    <property type="term" value="F:restriction endodeoxyribonuclease activity"/>
    <property type="evidence" value="ECO:0007669"/>
    <property type="project" value="TreeGrafter"/>
</dbReference>
<dbReference type="Gene3D" id="3.40.1350.10">
    <property type="match status" value="1"/>
</dbReference>
<dbReference type="EMBL" id="JACHFV010000011">
    <property type="protein sequence ID" value="MBB5296319.1"/>
    <property type="molecule type" value="Genomic_DNA"/>
</dbReference>
<dbReference type="InterPro" id="IPR011856">
    <property type="entry name" value="tRNA_endonuc-like_dom_sf"/>
</dbReference>
<keyword evidence="5" id="KW-0378">Hydrolase</keyword>
<dbReference type="PANTHER" id="PTHR30015:SF7">
    <property type="entry name" value="TYPE IV METHYL-DIRECTED RESTRICTION ENZYME ECOKMRR"/>
    <property type="match status" value="1"/>
</dbReference>
<dbReference type="GO" id="GO:0003677">
    <property type="term" value="F:DNA binding"/>
    <property type="evidence" value="ECO:0007669"/>
    <property type="project" value="InterPro"/>
</dbReference>
<dbReference type="Pfam" id="PF04471">
    <property type="entry name" value="Mrr_cat"/>
    <property type="match status" value="1"/>
</dbReference>
<evidence type="ECO:0000259" key="3">
    <source>
        <dbReference type="Pfam" id="PF14338"/>
    </source>
</evidence>